<dbReference type="GO" id="GO:0005634">
    <property type="term" value="C:nucleus"/>
    <property type="evidence" value="ECO:0007669"/>
    <property type="project" value="TreeGrafter"/>
</dbReference>
<comment type="subcellular location">
    <subcellularLocation>
        <location evidence="1">Endosome membrane</location>
        <topology evidence="1">Peripheral membrane protein</topology>
        <orientation evidence="1">Cytoplasmic side</orientation>
    </subcellularLocation>
    <subcellularLocation>
        <location evidence="2">Late endosome membrane</location>
    </subcellularLocation>
    <subcellularLocation>
        <location evidence="3">Lysosome membrane</location>
        <topology evidence="3">Peripheral membrane protein</topology>
        <orientation evidence="3">Cytoplasmic side</orientation>
    </subcellularLocation>
</comment>
<organism evidence="10 12">
    <name type="scientific">Ictalurus punctatus</name>
    <name type="common">Channel catfish</name>
    <name type="synonym">Silurus punctatus</name>
    <dbReference type="NCBI Taxonomy" id="7998"/>
    <lineage>
        <taxon>Eukaryota</taxon>
        <taxon>Metazoa</taxon>
        <taxon>Chordata</taxon>
        <taxon>Craniata</taxon>
        <taxon>Vertebrata</taxon>
        <taxon>Euteleostomi</taxon>
        <taxon>Actinopterygii</taxon>
        <taxon>Neopterygii</taxon>
        <taxon>Teleostei</taxon>
        <taxon>Ostariophysi</taxon>
        <taxon>Siluriformes</taxon>
        <taxon>Ictaluridae</taxon>
        <taxon>Ictalurus</taxon>
    </lineage>
</organism>
<reference evidence="10" key="1">
    <citation type="journal article" date="2016" name="Nat. Commun.">
        <title>The channel catfish genome sequence provides insights into the evolution of scale formation in teleosts.</title>
        <authorList>
            <person name="Liu Z."/>
            <person name="Liu S."/>
            <person name="Yao J."/>
            <person name="Bao L."/>
            <person name="Zhang J."/>
            <person name="Li Y."/>
            <person name="Jiang C."/>
            <person name="Sun L."/>
            <person name="Wang R."/>
            <person name="Zhang Y."/>
            <person name="Zhou T."/>
            <person name="Zeng Q."/>
            <person name="Fu Q."/>
            <person name="Gao S."/>
            <person name="Li N."/>
            <person name="Koren S."/>
            <person name="Jiang Y."/>
            <person name="Zimin A."/>
            <person name="Xu P."/>
            <person name="Phillippy A.M."/>
            <person name="Geng X."/>
            <person name="Song L."/>
            <person name="Sun F."/>
            <person name="Li C."/>
            <person name="Wang X."/>
            <person name="Chen A."/>
            <person name="Jin Y."/>
            <person name="Yuan Z."/>
            <person name="Yang Y."/>
            <person name="Tan S."/>
            <person name="Peatman E."/>
            <person name="Lu J."/>
            <person name="Qin Z."/>
            <person name="Dunham R."/>
            <person name="Li Z."/>
            <person name="Sonstegard T."/>
            <person name="Feng J."/>
            <person name="Danzmann R.G."/>
            <person name="Schroeder S."/>
            <person name="Scheffler B."/>
            <person name="Duke M.V."/>
            <person name="Ballard L."/>
            <person name="Kucuktas H."/>
            <person name="Kaltenboeck L."/>
            <person name="Liu H."/>
            <person name="Armbruster J."/>
            <person name="Xie Y."/>
            <person name="Kirby M.L."/>
            <person name="Tian Y."/>
            <person name="Flanagan M.E."/>
            <person name="Mu W."/>
            <person name="Waldbieser G.C."/>
        </authorList>
    </citation>
    <scope>NUCLEOTIDE SEQUENCE [LARGE SCALE GENOMIC DNA]</scope>
    <source>
        <strain evidence="10">SDA103</strain>
    </source>
</reference>
<comment type="similarity">
    <text evidence="4">Belongs to the CDIP1/LITAF family.</text>
</comment>
<evidence type="ECO:0000256" key="2">
    <source>
        <dbReference type="ARBA" id="ARBA00004414"/>
    </source>
</evidence>
<keyword evidence="10" id="KW-1185">Reference proteome</keyword>
<dbReference type="OrthoDB" id="4713066at2759"/>
<sequence>MAYIVNQPAPQPMYIEQAQPTMYIEQAQPTMYIEQAQPTMYIEQAPPPVIVQAAPQPPVAVVQAPGPVVIQSPMKSVPANIRCGFCQQQIVTVTRPVNGLLTWAVFGGLFLFFVWPFCLIPFCVKSCKDIEHTCPYCKNVIHVYKRM</sequence>
<keyword evidence="6" id="KW-0862">Zinc</keyword>
<evidence type="ECO:0000313" key="11">
    <source>
        <dbReference type="RefSeq" id="XP_017312613.1"/>
    </source>
</evidence>
<dbReference type="InterPro" id="IPR006629">
    <property type="entry name" value="LITAF"/>
</dbReference>
<dbReference type="KEGG" id="ipu:108258466"/>
<evidence type="ECO:0000256" key="7">
    <source>
        <dbReference type="ARBA" id="ARBA00023136"/>
    </source>
</evidence>
<evidence type="ECO:0000256" key="1">
    <source>
        <dbReference type="ARBA" id="ARBA00004125"/>
    </source>
</evidence>
<keyword evidence="5" id="KW-0479">Metal-binding</keyword>
<evidence type="ECO:0000256" key="6">
    <source>
        <dbReference type="ARBA" id="ARBA00022833"/>
    </source>
</evidence>
<proteinExistence type="inferred from homology"/>
<keyword evidence="7 8" id="KW-0472">Membrane</keyword>
<dbReference type="SMART" id="SM00714">
    <property type="entry name" value="LITAF"/>
    <property type="match status" value="1"/>
</dbReference>
<dbReference type="PROSITE" id="PS51837">
    <property type="entry name" value="LITAF"/>
    <property type="match status" value="1"/>
</dbReference>
<dbReference type="AlphaFoldDB" id="A0A2D0Q2T3"/>
<dbReference type="Proteomes" id="UP000221080">
    <property type="component" value="Chromosome 26"/>
</dbReference>
<feature type="domain" description="LITAF" evidence="9">
    <location>
        <begin position="63"/>
        <end position="146"/>
    </location>
</feature>
<evidence type="ECO:0000259" key="9">
    <source>
        <dbReference type="PROSITE" id="PS51837"/>
    </source>
</evidence>
<evidence type="ECO:0000313" key="12">
    <source>
        <dbReference type="RefSeq" id="XP_017312614.1"/>
    </source>
</evidence>
<dbReference type="STRING" id="7998.ENSIPUP00000011202"/>
<dbReference type="GeneID" id="108258466"/>
<dbReference type="InterPro" id="IPR037519">
    <property type="entry name" value="LITAF_fam"/>
</dbReference>
<dbReference type="RefSeq" id="XP_017312613.1">
    <property type="nucleotide sequence ID" value="XM_017457124.3"/>
</dbReference>
<evidence type="ECO:0000256" key="5">
    <source>
        <dbReference type="ARBA" id="ARBA00022723"/>
    </source>
</evidence>
<name>A0A2D0Q2T3_ICTPU</name>
<protein>
    <submittedName>
        <fullName evidence="11 12">Lipopolysaccharide-induced tumor necrosis factor-alpha factor homolog</fullName>
    </submittedName>
</protein>
<feature type="transmembrane region" description="Helical" evidence="8">
    <location>
        <begin position="100"/>
        <end position="124"/>
    </location>
</feature>
<evidence type="ECO:0000256" key="3">
    <source>
        <dbReference type="ARBA" id="ARBA00004630"/>
    </source>
</evidence>
<dbReference type="GeneTree" id="ENSGT00940000167543"/>
<evidence type="ECO:0000256" key="4">
    <source>
        <dbReference type="ARBA" id="ARBA00005975"/>
    </source>
</evidence>
<keyword evidence="8" id="KW-1133">Transmembrane helix</keyword>
<dbReference type="Pfam" id="PF10601">
    <property type="entry name" value="zf-LITAF-like"/>
    <property type="match status" value="1"/>
</dbReference>
<gene>
    <name evidence="11 12" type="primary">LOC108258466</name>
</gene>
<dbReference type="RefSeq" id="XP_017312614.1">
    <property type="nucleotide sequence ID" value="XM_017457125.3"/>
</dbReference>
<dbReference type="GO" id="GO:0008270">
    <property type="term" value="F:zinc ion binding"/>
    <property type="evidence" value="ECO:0007669"/>
    <property type="project" value="TreeGrafter"/>
</dbReference>
<dbReference type="PANTHER" id="PTHR23292:SF46">
    <property type="entry name" value="LIPOPOLYSACCHARIDE-INDUCED TUMOR NECROSIS FACTOR-ALPHA FACTOR HOMOLOG"/>
    <property type="match status" value="1"/>
</dbReference>
<dbReference type="PANTHER" id="PTHR23292">
    <property type="entry name" value="LIPOPOLYSACCHARIDE-INDUCED TUMOR NECROSIS FACTOR-ALPHA FACTOR"/>
    <property type="match status" value="1"/>
</dbReference>
<dbReference type="GO" id="GO:0098574">
    <property type="term" value="C:cytoplasmic side of lysosomal membrane"/>
    <property type="evidence" value="ECO:0007669"/>
    <property type="project" value="TreeGrafter"/>
</dbReference>
<keyword evidence="8" id="KW-0812">Transmembrane</keyword>
<dbReference type="GO" id="GO:0098560">
    <property type="term" value="C:cytoplasmic side of late endosome membrane"/>
    <property type="evidence" value="ECO:0007669"/>
    <property type="project" value="TreeGrafter"/>
</dbReference>
<dbReference type="OMA" id="TMYIEQA"/>
<accession>A0A2D0Q2T3</accession>
<reference evidence="11 12" key="2">
    <citation type="submission" date="2025-04" db="UniProtKB">
        <authorList>
            <consortium name="RefSeq"/>
        </authorList>
    </citation>
    <scope>IDENTIFICATION</scope>
    <source>
        <tissue evidence="11 12">Blood</tissue>
    </source>
</reference>
<evidence type="ECO:0000256" key="8">
    <source>
        <dbReference type="SAM" id="Phobius"/>
    </source>
</evidence>
<evidence type="ECO:0000313" key="10">
    <source>
        <dbReference type="Proteomes" id="UP000221080"/>
    </source>
</evidence>